<comment type="caution">
    <text evidence="6">The sequence shown here is derived from an EMBL/GenBank/DDBJ whole genome shotgun (WGS) entry which is preliminary data.</text>
</comment>
<gene>
    <name evidence="6" type="ORF">ZIOFF_018781</name>
</gene>
<dbReference type="EMBL" id="JACMSC010000005">
    <property type="protein sequence ID" value="KAG6521656.1"/>
    <property type="molecule type" value="Genomic_DNA"/>
</dbReference>
<evidence type="ECO:0000256" key="1">
    <source>
        <dbReference type="ARBA" id="ARBA00004141"/>
    </source>
</evidence>
<name>A0A8J5LIY1_ZINOF</name>
<feature type="transmembrane region" description="Helical" evidence="5">
    <location>
        <begin position="14"/>
        <end position="35"/>
    </location>
</feature>
<keyword evidence="3 5" id="KW-1133">Transmembrane helix</keyword>
<evidence type="ECO:0000256" key="2">
    <source>
        <dbReference type="ARBA" id="ARBA00022692"/>
    </source>
</evidence>
<dbReference type="Proteomes" id="UP000734854">
    <property type="component" value="Unassembled WGS sequence"/>
</dbReference>
<keyword evidence="2 5" id="KW-0812">Transmembrane</keyword>
<dbReference type="GO" id="GO:0016020">
    <property type="term" value="C:membrane"/>
    <property type="evidence" value="ECO:0007669"/>
    <property type="project" value="UniProtKB-SubCell"/>
</dbReference>
<accession>A0A8J5LIY1</accession>
<evidence type="ECO:0000256" key="3">
    <source>
        <dbReference type="ARBA" id="ARBA00022989"/>
    </source>
</evidence>
<proteinExistence type="predicted"/>
<sequence>MPLLHGQADFHPNFLIFGTNSFCTFTFNLTIFLLVMKTIALTMNITGVIKDQLLMAFSWPIISDTITPINLFGYDVAFLGVAYYNKGPRGLFFCHIHPLISSFHPQCLCSCHTRGLHDAIPLPTRHIAKVDHFGDEKSAISRDGFVFSPSYKFIFQ</sequence>
<evidence type="ECO:0000313" key="7">
    <source>
        <dbReference type="Proteomes" id="UP000734854"/>
    </source>
</evidence>
<evidence type="ECO:0000256" key="4">
    <source>
        <dbReference type="ARBA" id="ARBA00023136"/>
    </source>
</evidence>
<dbReference type="AlphaFoldDB" id="A0A8J5LIY1"/>
<organism evidence="6 7">
    <name type="scientific">Zingiber officinale</name>
    <name type="common">Ginger</name>
    <name type="synonym">Amomum zingiber</name>
    <dbReference type="NCBI Taxonomy" id="94328"/>
    <lineage>
        <taxon>Eukaryota</taxon>
        <taxon>Viridiplantae</taxon>
        <taxon>Streptophyta</taxon>
        <taxon>Embryophyta</taxon>
        <taxon>Tracheophyta</taxon>
        <taxon>Spermatophyta</taxon>
        <taxon>Magnoliopsida</taxon>
        <taxon>Liliopsida</taxon>
        <taxon>Zingiberales</taxon>
        <taxon>Zingiberaceae</taxon>
        <taxon>Zingiber</taxon>
    </lineage>
</organism>
<protein>
    <submittedName>
        <fullName evidence="6">Uncharacterized protein</fullName>
    </submittedName>
</protein>
<dbReference type="InterPro" id="IPR050186">
    <property type="entry name" value="TPT_transporter"/>
</dbReference>
<comment type="subcellular location">
    <subcellularLocation>
        <location evidence="1">Membrane</location>
        <topology evidence="1">Multi-pass membrane protein</topology>
    </subcellularLocation>
</comment>
<reference evidence="6 7" key="1">
    <citation type="submission" date="2020-08" db="EMBL/GenBank/DDBJ databases">
        <title>Plant Genome Project.</title>
        <authorList>
            <person name="Zhang R.-G."/>
        </authorList>
    </citation>
    <scope>NUCLEOTIDE SEQUENCE [LARGE SCALE GENOMIC DNA]</scope>
    <source>
        <tissue evidence="6">Rhizome</tissue>
    </source>
</reference>
<dbReference type="PANTHER" id="PTHR11132">
    <property type="entry name" value="SOLUTE CARRIER FAMILY 35"/>
    <property type="match status" value="1"/>
</dbReference>
<keyword evidence="4 5" id="KW-0472">Membrane</keyword>
<evidence type="ECO:0000313" key="6">
    <source>
        <dbReference type="EMBL" id="KAG6521656.1"/>
    </source>
</evidence>
<keyword evidence="7" id="KW-1185">Reference proteome</keyword>
<evidence type="ECO:0000256" key="5">
    <source>
        <dbReference type="SAM" id="Phobius"/>
    </source>
</evidence>